<keyword evidence="14" id="KW-1185">Reference proteome</keyword>
<dbReference type="PROSITE" id="PS50215">
    <property type="entry name" value="ADAM_MEPRO"/>
    <property type="match status" value="1"/>
</dbReference>
<keyword evidence="2" id="KW-1217">Cell adhesion impairing toxin</keyword>
<evidence type="ECO:0000256" key="8">
    <source>
        <dbReference type="PROSITE-ProRule" id="PRU00276"/>
    </source>
</evidence>
<feature type="domain" description="Peptidase M12B" evidence="12">
    <location>
        <begin position="242"/>
        <end position="443"/>
    </location>
</feature>
<dbReference type="PANTHER" id="PTHR11905">
    <property type="entry name" value="ADAM A DISINTEGRIN AND METALLOPROTEASE DOMAIN"/>
    <property type="match status" value="1"/>
</dbReference>
<evidence type="ECO:0000256" key="3">
    <source>
        <dbReference type="ARBA" id="ARBA00022692"/>
    </source>
</evidence>
<evidence type="ECO:0000256" key="1">
    <source>
        <dbReference type="ARBA" id="ARBA00004167"/>
    </source>
</evidence>
<sequence>MTESFQLVCFSHFACIFLRLSAPVVGDQEFEEIFNERNLGSLPNFELVEIEQKINDKWSSDLKTQIQPGLHKHQVTFHASEKYLFKDLQLNVDMVDKHFCVTDPNSGEVLFPKPEDLNFRQYTGYAIYGNNDVSKTIVRTEPFRADIFMDGDIAVIRPVLYDNGTLGHVLFKLSALKIPEGVCGTDLLTNITGNEKLNFGINTDFDGMESVGRNKRDISSQTRYIHLQFVFTQNFNFLPDASVLNAVFYFANYMDALFQPLGIRTVVSNVENWRSGDQIFVNEEDLYQTFVDMTRYRSIRVAVDPPTSPWVKSDRTIYLRQGGLGLFREENVTNIVGIAHIAAMCQPESITYSSIYALNNSLGFTPQVLTHEVGHSLGLRHDDNDPNQPQPGPCLCEEGDRDCIMSARLRSDRPFPTEWSNCSIKQLKVELELSTGQCLLDKPEIASLIPRSSCGDKIVEVGEECDCGTVLECTSRCCNPAACLLWDFAECDSEACCLSHKCKVAPPGTQCRESRGDCDLPEYCDGQNKSCPPNRLVEDGGLCNNGNNRCSGGICISRDRMCQLSYGPGSSYAHYCDVFNTLGIASGNCGVNFTSTTSPYIACTLSNIECGKFYCVNPSFIRSPIDRDLFYLTPATNEICVVQVRGPDIGFLDTTYISEWMGCADNSKVCRNAACVDFTSTCPNNCRGNGICNENGNCHCSDGFAPPDCSAPGGGGSVDSGPLS</sequence>
<dbReference type="InterPro" id="IPR001762">
    <property type="entry name" value="Disintegrin_dom"/>
</dbReference>
<dbReference type="InterPro" id="IPR006586">
    <property type="entry name" value="ADAM_Cys-rich"/>
</dbReference>
<dbReference type="SUPFAM" id="SSF55486">
    <property type="entry name" value="Metalloproteases ('zincins'), catalytic domain"/>
    <property type="match status" value="1"/>
</dbReference>
<accession>A0ABP0FSJ8</accession>
<name>A0ABP0FSJ8_CLALP</name>
<evidence type="ECO:0000313" key="14">
    <source>
        <dbReference type="Proteomes" id="UP001642483"/>
    </source>
</evidence>
<dbReference type="InterPro" id="IPR024079">
    <property type="entry name" value="MetalloPept_cat_dom_sf"/>
</dbReference>
<dbReference type="Gene3D" id="2.10.25.10">
    <property type="entry name" value="Laminin"/>
    <property type="match status" value="1"/>
</dbReference>
<keyword evidence="3" id="KW-0812">Transmembrane</keyword>
<dbReference type="Pfam" id="PF01421">
    <property type="entry name" value="Reprolysin"/>
    <property type="match status" value="1"/>
</dbReference>
<dbReference type="InterPro" id="IPR001590">
    <property type="entry name" value="Peptidase_M12B"/>
</dbReference>
<protein>
    <submittedName>
        <fullName evidence="13">Uncharacterized protein</fullName>
    </submittedName>
</protein>
<keyword evidence="7" id="KW-0245">EGF-like domain</keyword>
<feature type="signal peptide" evidence="9">
    <location>
        <begin position="1"/>
        <end position="26"/>
    </location>
</feature>
<comment type="caution">
    <text evidence="7">Lacks conserved residue(s) required for the propagation of feature annotation.</text>
</comment>
<dbReference type="Pfam" id="PF00200">
    <property type="entry name" value="Disintegrin"/>
    <property type="match status" value="1"/>
</dbReference>
<feature type="disulfide bond" evidence="7">
    <location>
        <begin position="700"/>
        <end position="709"/>
    </location>
</feature>
<evidence type="ECO:0000313" key="13">
    <source>
        <dbReference type="EMBL" id="CAK8682288.1"/>
    </source>
</evidence>
<dbReference type="SMART" id="SM00608">
    <property type="entry name" value="ACR"/>
    <property type="match status" value="1"/>
</dbReference>
<evidence type="ECO:0000256" key="4">
    <source>
        <dbReference type="ARBA" id="ARBA00022989"/>
    </source>
</evidence>
<dbReference type="PANTHER" id="PTHR11905:SF159">
    <property type="entry name" value="ADAM METALLOPROTEASE"/>
    <property type="match status" value="1"/>
</dbReference>
<keyword evidence="7" id="KW-1015">Disulfide bond</keyword>
<keyword evidence="8" id="KW-0862">Zinc</keyword>
<keyword evidence="2" id="KW-0800">Toxin</keyword>
<evidence type="ECO:0000259" key="11">
    <source>
        <dbReference type="PROSITE" id="PS50214"/>
    </source>
</evidence>
<evidence type="ECO:0000256" key="5">
    <source>
        <dbReference type="ARBA" id="ARBA00023136"/>
    </source>
</evidence>
<dbReference type="PROSITE" id="PS01186">
    <property type="entry name" value="EGF_2"/>
    <property type="match status" value="1"/>
</dbReference>
<feature type="binding site" evidence="8">
    <location>
        <position position="371"/>
    </location>
    <ligand>
        <name>Zn(2+)</name>
        <dbReference type="ChEBI" id="CHEBI:29105"/>
        <note>catalytic</note>
    </ligand>
</feature>
<dbReference type="PROSITE" id="PS50026">
    <property type="entry name" value="EGF_3"/>
    <property type="match status" value="1"/>
</dbReference>
<feature type="disulfide bond" evidence="6">
    <location>
        <begin position="511"/>
        <end position="531"/>
    </location>
</feature>
<feature type="domain" description="EGF-like" evidence="10">
    <location>
        <begin position="678"/>
        <end position="710"/>
    </location>
</feature>
<feature type="domain" description="Disintegrin" evidence="11">
    <location>
        <begin position="451"/>
        <end position="539"/>
    </location>
</feature>
<feature type="chain" id="PRO_5045155774" evidence="9">
    <location>
        <begin position="27"/>
        <end position="724"/>
    </location>
</feature>
<keyword evidence="9" id="KW-0732">Signal</keyword>
<feature type="binding site" evidence="8">
    <location>
        <position position="375"/>
    </location>
    <ligand>
        <name>Zn(2+)</name>
        <dbReference type="ChEBI" id="CHEBI:29105"/>
        <note>catalytic</note>
    </ligand>
</feature>
<feature type="binding site" evidence="8">
    <location>
        <position position="381"/>
    </location>
    <ligand>
        <name>Zn(2+)</name>
        <dbReference type="ChEBI" id="CHEBI:29105"/>
        <note>catalytic</note>
    </ligand>
</feature>
<comment type="subcellular location">
    <subcellularLocation>
        <location evidence="1">Membrane</location>
        <topology evidence="1">Single-pass membrane protein</topology>
    </subcellularLocation>
</comment>
<feature type="active site" evidence="8">
    <location>
        <position position="372"/>
    </location>
</feature>
<reference evidence="13 14" key="1">
    <citation type="submission" date="2024-02" db="EMBL/GenBank/DDBJ databases">
        <authorList>
            <person name="Daric V."/>
            <person name="Darras S."/>
        </authorList>
    </citation>
    <scope>NUCLEOTIDE SEQUENCE [LARGE SCALE GENOMIC DNA]</scope>
</reference>
<dbReference type="EMBL" id="CAWYQH010000090">
    <property type="protein sequence ID" value="CAK8682288.1"/>
    <property type="molecule type" value="Genomic_DNA"/>
</dbReference>
<evidence type="ECO:0000256" key="2">
    <source>
        <dbReference type="ARBA" id="ARBA00022508"/>
    </source>
</evidence>
<dbReference type="Pfam" id="PF08516">
    <property type="entry name" value="ADAM_CR"/>
    <property type="match status" value="1"/>
</dbReference>
<proteinExistence type="predicted"/>
<evidence type="ECO:0000256" key="7">
    <source>
        <dbReference type="PROSITE-ProRule" id="PRU00076"/>
    </source>
</evidence>
<evidence type="ECO:0000259" key="10">
    <source>
        <dbReference type="PROSITE" id="PS50026"/>
    </source>
</evidence>
<dbReference type="Gene3D" id="3.40.390.10">
    <property type="entry name" value="Collagenase (Catalytic Domain)"/>
    <property type="match status" value="1"/>
</dbReference>
<dbReference type="PROSITE" id="PS50214">
    <property type="entry name" value="DISINTEGRIN_2"/>
    <property type="match status" value="1"/>
</dbReference>
<keyword evidence="4" id="KW-1133">Transmembrane helix</keyword>
<keyword evidence="8" id="KW-0479">Metal-binding</keyword>
<feature type="disulfide bond" evidence="7">
    <location>
        <begin position="682"/>
        <end position="692"/>
    </location>
</feature>
<dbReference type="Proteomes" id="UP001642483">
    <property type="component" value="Unassembled WGS sequence"/>
</dbReference>
<organism evidence="13 14">
    <name type="scientific">Clavelina lepadiformis</name>
    <name type="common">Light-bulb sea squirt</name>
    <name type="synonym">Ascidia lepadiformis</name>
    <dbReference type="NCBI Taxonomy" id="159417"/>
    <lineage>
        <taxon>Eukaryota</taxon>
        <taxon>Metazoa</taxon>
        <taxon>Chordata</taxon>
        <taxon>Tunicata</taxon>
        <taxon>Ascidiacea</taxon>
        <taxon>Aplousobranchia</taxon>
        <taxon>Clavelinidae</taxon>
        <taxon>Clavelina</taxon>
    </lineage>
</organism>
<dbReference type="SUPFAM" id="SSF57552">
    <property type="entry name" value="Blood coagulation inhibitor (disintegrin)"/>
    <property type="match status" value="1"/>
</dbReference>
<gene>
    <name evidence="13" type="ORF">CVLEPA_LOCUS12967</name>
</gene>
<dbReference type="Gene3D" id="4.10.70.10">
    <property type="entry name" value="Disintegrin domain"/>
    <property type="match status" value="1"/>
</dbReference>
<dbReference type="InterPro" id="IPR036436">
    <property type="entry name" value="Disintegrin_dom_sf"/>
</dbReference>
<evidence type="ECO:0000256" key="6">
    <source>
        <dbReference type="PROSITE-ProRule" id="PRU00068"/>
    </source>
</evidence>
<evidence type="ECO:0000256" key="9">
    <source>
        <dbReference type="SAM" id="SignalP"/>
    </source>
</evidence>
<comment type="caution">
    <text evidence="13">The sequence shown here is derived from an EMBL/GenBank/DDBJ whole genome shotgun (WGS) entry which is preliminary data.</text>
</comment>
<dbReference type="InterPro" id="IPR000742">
    <property type="entry name" value="EGF"/>
</dbReference>
<dbReference type="SMART" id="SM00050">
    <property type="entry name" value="DISIN"/>
    <property type="match status" value="1"/>
</dbReference>
<evidence type="ECO:0000259" key="12">
    <source>
        <dbReference type="PROSITE" id="PS50215"/>
    </source>
</evidence>
<keyword evidence="5" id="KW-0472">Membrane</keyword>